<accession>A0A387FY73</accession>
<organism evidence="4 5">
    <name type="scientific">Rhizobium jaguaris</name>
    <dbReference type="NCBI Taxonomy" id="1312183"/>
    <lineage>
        <taxon>Bacteria</taxon>
        <taxon>Pseudomonadati</taxon>
        <taxon>Pseudomonadota</taxon>
        <taxon>Alphaproteobacteria</taxon>
        <taxon>Hyphomicrobiales</taxon>
        <taxon>Rhizobiaceae</taxon>
        <taxon>Rhizobium/Agrobacterium group</taxon>
        <taxon>Rhizobium</taxon>
    </lineage>
</organism>
<dbReference type="Pfam" id="PF00440">
    <property type="entry name" value="TetR_N"/>
    <property type="match status" value="1"/>
</dbReference>
<dbReference type="GO" id="GO:0000976">
    <property type="term" value="F:transcription cis-regulatory region binding"/>
    <property type="evidence" value="ECO:0007669"/>
    <property type="project" value="TreeGrafter"/>
</dbReference>
<dbReference type="PROSITE" id="PS50977">
    <property type="entry name" value="HTH_TETR_2"/>
    <property type="match status" value="1"/>
</dbReference>
<dbReference type="InterPro" id="IPR036271">
    <property type="entry name" value="Tet_transcr_reg_TetR-rel_C_sf"/>
</dbReference>
<dbReference type="KEGG" id="rjg:CCGE525_15645"/>
<evidence type="ECO:0000256" key="1">
    <source>
        <dbReference type="ARBA" id="ARBA00023125"/>
    </source>
</evidence>
<reference evidence="4 5" key="1">
    <citation type="submission" date="2018-10" db="EMBL/GenBank/DDBJ databases">
        <title>Rhizobium etli, R. leguminosarum and a new Rhizobium genospecies from Phaseolus dumosus.</title>
        <authorList>
            <person name="Ramirez-Puebla S.T."/>
            <person name="Rogel-Hernandez M.A."/>
            <person name="Guerrero G."/>
            <person name="Ormeno-Orrillo E."/>
            <person name="Martinez-Romero J.C."/>
            <person name="Negrete-Yankelevich S."/>
            <person name="Martinez-Romero E."/>
        </authorList>
    </citation>
    <scope>NUCLEOTIDE SEQUENCE [LARGE SCALE GENOMIC DNA]</scope>
    <source>
        <strain evidence="4 5">CCGE525</strain>
    </source>
</reference>
<feature type="DNA-binding region" description="H-T-H motif" evidence="2">
    <location>
        <begin position="35"/>
        <end position="54"/>
    </location>
</feature>
<dbReference type="GO" id="GO:0003700">
    <property type="term" value="F:DNA-binding transcription factor activity"/>
    <property type="evidence" value="ECO:0007669"/>
    <property type="project" value="TreeGrafter"/>
</dbReference>
<dbReference type="InterPro" id="IPR050109">
    <property type="entry name" value="HTH-type_TetR-like_transc_reg"/>
</dbReference>
<dbReference type="RefSeq" id="WP_120705081.1">
    <property type="nucleotide sequence ID" value="NZ_CP032694.1"/>
</dbReference>
<keyword evidence="1 2" id="KW-0238">DNA-binding</keyword>
<protein>
    <submittedName>
        <fullName evidence="4">TetR/AcrR family transcriptional regulator</fullName>
    </submittedName>
</protein>
<dbReference type="SUPFAM" id="SSF46689">
    <property type="entry name" value="Homeodomain-like"/>
    <property type="match status" value="1"/>
</dbReference>
<sequence length="187" mass="21031">MSTAHHRKKQPLLVRQQLLEVAARLASEKGMTAVTLDAVSGASGVSKGGLLHHFPNKNTLLEALFDSLLERLDGAIEEAMRADPLPHGRFTRGYLRACLALRDQPQEARNWAQVTMVLLSEPQLRQRWRDWVRERSEEYVGTDSSADAEIVRLATDGLWLADLLGSHEMDEGAREKLIDRLIELTQL</sequence>
<dbReference type="OrthoDB" id="9809772at2"/>
<keyword evidence="5" id="KW-1185">Reference proteome</keyword>
<evidence type="ECO:0000256" key="2">
    <source>
        <dbReference type="PROSITE-ProRule" id="PRU00335"/>
    </source>
</evidence>
<dbReference type="PRINTS" id="PR00455">
    <property type="entry name" value="HTHTETR"/>
</dbReference>
<evidence type="ECO:0000259" key="3">
    <source>
        <dbReference type="PROSITE" id="PS50977"/>
    </source>
</evidence>
<evidence type="ECO:0000313" key="5">
    <source>
        <dbReference type="Proteomes" id="UP000282195"/>
    </source>
</evidence>
<dbReference type="InterPro" id="IPR001647">
    <property type="entry name" value="HTH_TetR"/>
</dbReference>
<proteinExistence type="predicted"/>
<name>A0A387FY73_9HYPH</name>
<dbReference type="Gene3D" id="1.10.357.10">
    <property type="entry name" value="Tetracycline Repressor, domain 2"/>
    <property type="match status" value="1"/>
</dbReference>
<dbReference type="SUPFAM" id="SSF48498">
    <property type="entry name" value="Tetracyclin repressor-like, C-terminal domain"/>
    <property type="match status" value="1"/>
</dbReference>
<gene>
    <name evidence="4" type="ORF">CCGE525_15645</name>
</gene>
<dbReference type="PANTHER" id="PTHR30055:SF148">
    <property type="entry name" value="TETR-FAMILY TRANSCRIPTIONAL REGULATOR"/>
    <property type="match status" value="1"/>
</dbReference>
<dbReference type="InterPro" id="IPR041479">
    <property type="entry name" value="TetR_CgmR_C"/>
</dbReference>
<dbReference type="EMBL" id="CP032694">
    <property type="protein sequence ID" value="AYG60086.1"/>
    <property type="molecule type" value="Genomic_DNA"/>
</dbReference>
<feature type="domain" description="HTH tetR-type" evidence="3">
    <location>
        <begin position="12"/>
        <end position="72"/>
    </location>
</feature>
<dbReference type="AlphaFoldDB" id="A0A387FY73"/>
<dbReference type="Pfam" id="PF17937">
    <property type="entry name" value="TetR_C_28"/>
    <property type="match status" value="1"/>
</dbReference>
<dbReference type="Proteomes" id="UP000282195">
    <property type="component" value="Chromosome"/>
</dbReference>
<dbReference type="InterPro" id="IPR009057">
    <property type="entry name" value="Homeodomain-like_sf"/>
</dbReference>
<dbReference type="PANTHER" id="PTHR30055">
    <property type="entry name" value="HTH-TYPE TRANSCRIPTIONAL REGULATOR RUTR"/>
    <property type="match status" value="1"/>
</dbReference>
<evidence type="ECO:0000313" key="4">
    <source>
        <dbReference type="EMBL" id="AYG60086.1"/>
    </source>
</evidence>